<dbReference type="Pfam" id="PF01472">
    <property type="entry name" value="PUA"/>
    <property type="match status" value="1"/>
</dbReference>
<dbReference type="PANTHER" id="PTHR22798:SF0">
    <property type="entry name" value="MALIGNANT T-CELL-AMPLIFIED SEQUENCE 1"/>
    <property type="match status" value="1"/>
</dbReference>
<dbReference type="Gene3D" id="3.10.400.20">
    <property type="match status" value="1"/>
</dbReference>
<dbReference type="NCBIfam" id="TIGR03684">
    <property type="entry name" value="arCOG00985"/>
    <property type="match status" value="1"/>
</dbReference>
<dbReference type="NCBIfam" id="TIGR00451">
    <property type="entry name" value="unchar_dom_2"/>
    <property type="match status" value="1"/>
</dbReference>
<dbReference type="InterPro" id="IPR016437">
    <property type="entry name" value="MCT-1/Tma20"/>
</dbReference>
<dbReference type="InterPro" id="IPR002478">
    <property type="entry name" value="PUA"/>
</dbReference>
<evidence type="ECO:0000313" key="3">
    <source>
        <dbReference type="Proteomes" id="UP000594121"/>
    </source>
</evidence>
<dbReference type="FunCoup" id="A0A7L9FEU4">
    <property type="interactions" value="44"/>
</dbReference>
<dbReference type="RefSeq" id="WP_192818292.1">
    <property type="nucleotide sequence ID" value="NZ_CP062310.1"/>
</dbReference>
<dbReference type="GO" id="GO:0001731">
    <property type="term" value="P:formation of translation preinitiation complex"/>
    <property type="evidence" value="ECO:0007669"/>
    <property type="project" value="TreeGrafter"/>
</dbReference>
<dbReference type="SMART" id="SM00359">
    <property type="entry name" value="PUA"/>
    <property type="match status" value="1"/>
</dbReference>
<dbReference type="PANTHER" id="PTHR22798">
    <property type="entry name" value="MCT-1 PROTEIN"/>
    <property type="match status" value="1"/>
</dbReference>
<evidence type="ECO:0000313" key="2">
    <source>
        <dbReference type="EMBL" id="QOJ78320.1"/>
    </source>
</evidence>
<evidence type="ECO:0000259" key="1">
    <source>
        <dbReference type="SMART" id="SM00359"/>
    </source>
</evidence>
<name>A0A7L9FEU4_9CREN</name>
<dbReference type="InterPro" id="IPR022430">
    <property type="entry name" value="CHP03684"/>
</dbReference>
<dbReference type="KEGG" id="thel:IG193_06015"/>
<dbReference type="GeneID" id="59149433"/>
<dbReference type="SUPFAM" id="SSF88697">
    <property type="entry name" value="PUA domain-like"/>
    <property type="match status" value="1"/>
</dbReference>
<feature type="domain" description="PUA" evidence="1">
    <location>
        <begin position="83"/>
        <end position="158"/>
    </location>
</feature>
<dbReference type="Proteomes" id="UP000594121">
    <property type="component" value="Chromosome"/>
</dbReference>
<reference evidence="2 3" key="1">
    <citation type="submission" date="2020-10" db="EMBL/GenBank/DDBJ databases">
        <title>Thermofilum lucidum 3507LT sp. nov. a novel member of Thermofilaceae family isolated from Chile hot spring, and proposal of description order Thermofilales.</title>
        <authorList>
            <person name="Zayulina K.S."/>
            <person name="Elcheninov A.G."/>
            <person name="Toshchakov S.V."/>
            <person name="Kublanov I.V."/>
        </authorList>
    </citation>
    <scope>NUCLEOTIDE SEQUENCE [LARGE SCALE GENOMIC DNA]</scope>
    <source>
        <strain evidence="2 3">3507LT</strain>
    </source>
</reference>
<sequence>MTRYKLSKKDKKALVDEAVREVGAEIAKIIDSSEDVEVAKVKYAGLTDLFFADGVVALARFENVGLIPSLYLIYKRGVVPNYPSVLVDQGAVPRILNGADVMVPGIKAIEGYFHVGEKVIVRELDKGRVIAIGVSLMSKEEVESSQKGKAIRTLHYLGDEIWELSSR</sequence>
<proteinExistence type="predicted"/>
<dbReference type="EMBL" id="CP062310">
    <property type="protein sequence ID" value="QOJ78320.1"/>
    <property type="molecule type" value="Genomic_DNA"/>
</dbReference>
<dbReference type="InterPro" id="IPR004521">
    <property type="entry name" value="Uncharacterised_CHP00451"/>
</dbReference>
<dbReference type="PIRSF" id="PIRSF005067">
    <property type="entry name" value="Tma_RNA-bind_prd"/>
    <property type="match status" value="1"/>
</dbReference>
<organism evidence="2 3">
    <name type="scientific">Infirmifilum lucidum</name>
    <dbReference type="NCBI Taxonomy" id="2776706"/>
    <lineage>
        <taxon>Archaea</taxon>
        <taxon>Thermoproteota</taxon>
        <taxon>Thermoprotei</taxon>
        <taxon>Thermofilales</taxon>
        <taxon>Thermofilaceae</taxon>
        <taxon>Infirmifilum</taxon>
    </lineage>
</organism>
<accession>A0A7L9FEU4</accession>
<dbReference type="InterPro" id="IPR015947">
    <property type="entry name" value="PUA-like_sf"/>
</dbReference>
<dbReference type="GO" id="GO:0003723">
    <property type="term" value="F:RNA binding"/>
    <property type="evidence" value="ECO:0007669"/>
    <property type="project" value="InterPro"/>
</dbReference>
<protein>
    <recommendedName>
        <fullName evidence="1">PUA domain-containing protein</fullName>
    </recommendedName>
</protein>
<dbReference type="AlphaFoldDB" id="A0A7L9FEU4"/>
<dbReference type="InParanoid" id="A0A7L9FEU4"/>
<keyword evidence="3" id="KW-1185">Reference proteome</keyword>
<dbReference type="PROSITE" id="PS50890">
    <property type="entry name" value="PUA"/>
    <property type="match status" value="1"/>
</dbReference>
<gene>
    <name evidence="2" type="ORF">IG193_06015</name>
</gene>